<dbReference type="InterPro" id="IPR003431">
    <property type="entry name" value="B-propeller_Phytase"/>
</dbReference>
<organism evidence="2 3">
    <name type="scientific">Pseudarcicella hirudinis</name>
    <dbReference type="NCBI Taxonomy" id="1079859"/>
    <lineage>
        <taxon>Bacteria</taxon>
        <taxon>Pseudomonadati</taxon>
        <taxon>Bacteroidota</taxon>
        <taxon>Cytophagia</taxon>
        <taxon>Cytophagales</taxon>
        <taxon>Flectobacillaceae</taxon>
        <taxon>Pseudarcicella</taxon>
    </lineage>
</organism>
<dbReference type="Proteomes" id="UP000199306">
    <property type="component" value="Unassembled WGS sequence"/>
</dbReference>
<reference evidence="2 3" key="1">
    <citation type="submission" date="2016-10" db="EMBL/GenBank/DDBJ databases">
        <authorList>
            <person name="de Groot N.N."/>
        </authorList>
    </citation>
    <scope>NUCLEOTIDE SEQUENCE [LARGE SCALE GENOMIC DNA]</scope>
    <source>
        <strain evidence="3">E92,LMG 26720,CCM 7988</strain>
    </source>
</reference>
<dbReference type="Pfam" id="PF02333">
    <property type="entry name" value="Phytase"/>
    <property type="match status" value="1"/>
</dbReference>
<dbReference type="RefSeq" id="WP_092017022.1">
    <property type="nucleotide sequence ID" value="NZ_FOXH01000005.1"/>
</dbReference>
<evidence type="ECO:0000259" key="1">
    <source>
        <dbReference type="PROSITE" id="PS51662"/>
    </source>
</evidence>
<sequence>MTFKFISLGILAASLFSCQDVPQKSSAVSSDSMLIPAVTTEFVKHDSDDPAVWINPENPAQSLILGTDKDQDGALFVYNLEGKIIPEKVVSGLKRPNNVDVEYGLMLGNKKTDFAVVTERLTHKLRFFSLPDLKPIDNGGIEVYEGETAPDFRDLMGVSVYKNKEGKIYVIAGRKSGPTNGGYLWQYLVEDDGTGHVKATLVRKFGNYSGKKEIESIAVDDELGYIYYSDEGVGVRKYYAEPSKGNEELALFATKGFTEDHEGISIYQLTPSTGYILVSDQGANQFHIFSREGTARNPHEHSLLKVVKVKANHSDGSETVSVPLNSTFQKGLFIAMSDNRTFQFYKWEDIAGKDLKVISPLK</sequence>
<name>A0A1I5T4E8_9BACT</name>
<dbReference type="PROSITE" id="PS51662">
    <property type="entry name" value="BP_PHYTASE"/>
    <property type="match status" value="1"/>
</dbReference>
<dbReference type="EMBL" id="FOXH01000005">
    <property type="protein sequence ID" value="SFP77932.1"/>
    <property type="molecule type" value="Genomic_DNA"/>
</dbReference>
<dbReference type="GO" id="GO:0016158">
    <property type="term" value="F:inositol hexakisphosphate 3-phosphatase activity"/>
    <property type="evidence" value="ECO:0007669"/>
    <property type="project" value="InterPro"/>
</dbReference>
<dbReference type="OrthoDB" id="8696437at2"/>
<protein>
    <submittedName>
        <fullName evidence="2">3-phytase</fullName>
    </submittedName>
</protein>
<dbReference type="SUPFAM" id="SSF50956">
    <property type="entry name" value="Thermostable phytase (3-phytase)"/>
    <property type="match status" value="1"/>
</dbReference>
<keyword evidence="3" id="KW-1185">Reference proteome</keyword>
<accession>A0A1I5T4E8</accession>
<dbReference type="AlphaFoldDB" id="A0A1I5T4E8"/>
<dbReference type="InterPro" id="IPR011042">
    <property type="entry name" value="6-blade_b-propeller_TolB-like"/>
</dbReference>
<evidence type="ECO:0000313" key="3">
    <source>
        <dbReference type="Proteomes" id="UP000199306"/>
    </source>
</evidence>
<dbReference type="STRING" id="1079859.SAMN04515674_105367"/>
<dbReference type="PROSITE" id="PS51257">
    <property type="entry name" value="PROKAR_LIPOPROTEIN"/>
    <property type="match status" value="1"/>
</dbReference>
<proteinExistence type="predicted"/>
<gene>
    <name evidence="2" type="ORF">SAMN04515674_105367</name>
</gene>
<evidence type="ECO:0000313" key="2">
    <source>
        <dbReference type="EMBL" id="SFP77932.1"/>
    </source>
</evidence>
<dbReference type="Gene3D" id="2.120.10.30">
    <property type="entry name" value="TolB, C-terminal domain"/>
    <property type="match status" value="1"/>
</dbReference>
<feature type="domain" description="BPP" evidence="1">
    <location>
        <begin position="24"/>
        <end position="355"/>
    </location>
</feature>